<dbReference type="Proteomes" id="UP000298030">
    <property type="component" value="Unassembled WGS sequence"/>
</dbReference>
<feature type="compositionally biased region" description="Low complexity" evidence="2">
    <location>
        <begin position="467"/>
        <end position="493"/>
    </location>
</feature>
<proteinExistence type="predicted"/>
<dbReference type="InterPro" id="IPR000571">
    <property type="entry name" value="Znf_CCCH"/>
</dbReference>
<keyword evidence="1" id="KW-0862">Zinc</keyword>
<feature type="compositionally biased region" description="Polar residues" evidence="2">
    <location>
        <begin position="508"/>
        <end position="522"/>
    </location>
</feature>
<accession>A0A4Y7TBX6</accession>
<dbReference type="SMART" id="SM00356">
    <property type="entry name" value="ZnF_C3H1"/>
    <property type="match status" value="2"/>
</dbReference>
<dbReference type="AlphaFoldDB" id="A0A4Y7TBX6"/>
<evidence type="ECO:0000256" key="1">
    <source>
        <dbReference type="PROSITE-ProRule" id="PRU00723"/>
    </source>
</evidence>
<feature type="region of interest" description="Disordered" evidence="2">
    <location>
        <begin position="508"/>
        <end position="527"/>
    </location>
</feature>
<name>A0A4Y7TBX6_COPMI</name>
<organism evidence="4 5">
    <name type="scientific">Coprinellus micaceus</name>
    <name type="common">Glistening ink-cap mushroom</name>
    <name type="synonym">Coprinus micaceus</name>
    <dbReference type="NCBI Taxonomy" id="71717"/>
    <lineage>
        <taxon>Eukaryota</taxon>
        <taxon>Fungi</taxon>
        <taxon>Dikarya</taxon>
        <taxon>Basidiomycota</taxon>
        <taxon>Agaricomycotina</taxon>
        <taxon>Agaricomycetes</taxon>
        <taxon>Agaricomycetidae</taxon>
        <taxon>Agaricales</taxon>
        <taxon>Agaricineae</taxon>
        <taxon>Psathyrellaceae</taxon>
        <taxon>Coprinellus</taxon>
    </lineage>
</organism>
<dbReference type="Gene3D" id="3.30.1370.210">
    <property type="match status" value="1"/>
</dbReference>
<feature type="domain" description="C3H1-type" evidence="3">
    <location>
        <begin position="87"/>
        <end position="114"/>
    </location>
</feature>
<comment type="caution">
    <text evidence="4">The sequence shown here is derived from an EMBL/GenBank/DDBJ whole genome shotgun (WGS) entry which is preliminary data.</text>
</comment>
<feature type="zinc finger region" description="C3H1-type" evidence="1">
    <location>
        <begin position="121"/>
        <end position="149"/>
    </location>
</feature>
<dbReference type="OrthoDB" id="245563at2759"/>
<feature type="region of interest" description="Disordered" evidence="2">
    <location>
        <begin position="466"/>
        <end position="493"/>
    </location>
</feature>
<sequence length="922" mass="100604">MARKALKRWEASLRDLEEIIAIDPACLEAISELVVVRPRYQRWEENDEPDEDSNSDYIHPVDLAYPRRNEPPFEYESDSDTEDCRHQGNGTACRFYNHSGCSRGDECVFSHAPDDKSVRDDLGRNVCVHYLIGDCNYGDVKCIYSHDRRYLPADGWWTKPESVSQVRLLLGECEPTEEQAAQAEPFYHHIPLGRTIAKHTLKALDNSRLQRAAQRAESAKQATPISKPLQVPTLVPSSKQPQSAPKPAQPSPAAKPAPPPAAPDTDRFILLISLEHEDWFNYTPIVRPIKEKRTVAQAFKLNEAIARLASPALDGVIVTDAGIAKKRSSAVLAKLVEYVKAGGTAFFKAFGFTWQRGSYHRTTHYLKGSNHVASGNPSLAPSYSMKALHADGVSDDQILYGPTRDSITQSRVFSPRRVDKFSEAPVVIGKAGKGYLGCIGDVNAEKETNKVYSAMLKILDGPSADTAPVAGPSAPSASANQASTSKTSTSKASVPAASKTTFSIINTPQKTVSRSATPSSHPSMAAALPSPVVSKDAPLIVVLLGDQAQAKFNKTFGKQIVQLERKTKVEVVTQRSVLEQSLMTRSIRGVYIADAGILSSDNSSVLLPILLSYVQSGGTVLAGGLFPSSLNLPNSRTFFKAFGLAWEMGRCERAVYEVVSTSEVGKKNPELAEVYGMKAVNLKGIDHNVPLTSPERLRPLDAPVLRASIGNGFVGYLGDVNGEDETTNVALENDLEVVFNLSTERMTDLIDSPDLKAIIVNSIKILSPDETYLLSRIVSFVHNGGSVIFLQGFTQVSSAPECRPFFMDNFGLNWTTHAKPYPMEPGDVALNDFNFLVRANEGKLLPDSEFGGVTFGTSNPHHLVYIPKKTPWPDVWDSKKGLYVGPFLYAPVGENGRVGLVSGAEYSGRHYDVVLRAMVGTL</sequence>
<evidence type="ECO:0000313" key="4">
    <source>
        <dbReference type="EMBL" id="TEB31454.1"/>
    </source>
</evidence>
<feature type="region of interest" description="Disordered" evidence="2">
    <location>
        <begin position="211"/>
        <end position="261"/>
    </location>
</feature>
<gene>
    <name evidence="4" type="ORF">FA13DRAFT_1732902</name>
</gene>
<feature type="domain" description="C3H1-type" evidence="3">
    <location>
        <begin position="121"/>
        <end position="149"/>
    </location>
</feature>
<dbReference type="GO" id="GO:0008270">
    <property type="term" value="F:zinc ion binding"/>
    <property type="evidence" value="ECO:0007669"/>
    <property type="project" value="UniProtKB-KW"/>
</dbReference>
<dbReference type="EMBL" id="QPFP01000019">
    <property type="protein sequence ID" value="TEB31454.1"/>
    <property type="molecule type" value="Genomic_DNA"/>
</dbReference>
<protein>
    <recommendedName>
        <fullName evidence="3">C3H1-type domain-containing protein</fullName>
    </recommendedName>
</protein>
<keyword evidence="1" id="KW-0863">Zinc-finger</keyword>
<feature type="compositionally biased region" description="Low complexity" evidence="2">
    <location>
        <begin position="236"/>
        <end position="246"/>
    </location>
</feature>
<reference evidence="4 5" key="1">
    <citation type="journal article" date="2019" name="Nat. Ecol. Evol.">
        <title>Megaphylogeny resolves global patterns of mushroom evolution.</title>
        <authorList>
            <person name="Varga T."/>
            <person name="Krizsan K."/>
            <person name="Foldi C."/>
            <person name="Dima B."/>
            <person name="Sanchez-Garcia M."/>
            <person name="Sanchez-Ramirez S."/>
            <person name="Szollosi G.J."/>
            <person name="Szarkandi J.G."/>
            <person name="Papp V."/>
            <person name="Albert L."/>
            <person name="Andreopoulos W."/>
            <person name="Angelini C."/>
            <person name="Antonin V."/>
            <person name="Barry K.W."/>
            <person name="Bougher N.L."/>
            <person name="Buchanan P."/>
            <person name="Buyck B."/>
            <person name="Bense V."/>
            <person name="Catcheside P."/>
            <person name="Chovatia M."/>
            <person name="Cooper J."/>
            <person name="Damon W."/>
            <person name="Desjardin D."/>
            <person name="Finy P."/>
            <person name="Geml J."/>
            <person name="Haridas S."/>
            <person name="Hughes K."/>
            <person name="Justo A."/>
            <person name="Karasinski D."/>
            <person name="Kautmanova I."/>
            <person name="Kiss B."/>
            <person name="Kocsube S."/>
            <person name="Kotiranta H."/>
            <person name="LaButti K.M."/>
            <person name="Lechner B.E."/>
            <person name="Liimatainen K."/>
            <person name="Lipzen A."/>
            <person name="Lukacs Z."/>
            <person name="Mihaltcheva S."/>
            <person name="Morgado L.N."/>
            <person name="Niskanen T."/>
            <person name="Noordeloos M.E."/>
            <person name="Ohm R.A."/>
            <person name="Ortiz-Santana B."/>
            <person name="Ovrebo C."/>
            <person name="Racz N."/>
            <person name="Riley R."/>
            <person name="Savchenko A."/>
            <person name="Shiryaev A."/>
            <person name="Soop K."/>
            <person name="Spirin V."/>
            <person name="Szebenyi C."/>
            <person name="Tomsovsky M."/>
            <person name="Tulloss R.E."/>
            <person name="Uehling J."/>
            <person name="Grigoriev I.V."/>
            <person name="Vagvolgyi C."/>
            <person name="Papp T."/>
            <person name="Martin F.M."/>
            <person name="Miettinen O."/>
            <person name="Hibbett D.S."/>
            <person name="Nagy L.G."/>
        </authorList>
    </citation>
    <scope>NUCLEOTIDE SEQUENCE [LARGE SCALE GENOMIC DNA]</scope>
    <source>
        <strain evidence="4 5">FP101781</strain>
    </source>
</reference>
<keyword evidence="5" id="KW-1185">Reference proteome</keyword>
<dbReference type="PROSITE" id="PS50103">
    <property type="entry name" value="ZF_C3H1"/>
    <property type="match status" value="2"/>
</dbReference>
<feature type="zinc finger region" description="C3H1-type" evidence="1">
    <location>
        <begin position="87"/>
        <end position="114"/>
    </location>
</feature>
<evidence type="ECO:0000259" key="3">
    <source>
        <dbReference type="PROSITE" id="PS50103"/>
    </source>
</evidence>
<dbReference type="STRING" id="71717.A0A4Y7TBX6"/>
<evidence type="ECO:0000313" key="5">
    <source>
        <dbReference type="Proteomes" id="UP000298030"/>
    </source>
</evidence>
<feature type="compositionally biased region" description="Pro residues" evidence="2">
    <location>
        <begin position="247"/>
        <end position="261"/>
    </location>
</feature>
<evidence type="ECO:0000256" key="2">
    <source>
        <dbReference type="SAM" id="MobiDB-lite"/>
    </source>
</evidence>
<keyword evidence="1" id="KW-0479">Metal-binding</keyword>